<comment type="subunit">
    <text evidence="2 7">Heterodimer of SbcC and SbcD.</text>
</comment>
<evidence type="ECO:0000313" key="11">
    <source>
        <dbReference type="Proteomes" id="UP000242181"/>
    </source>
</evidence>
<dbReference type="AlphaFoldDB" id="A0A2P7QWX3"/>
<evidence type="ECO:0000256" key="3">
    <source>
        <dbReference type="ARBA" id="ARBA00013365"/>
    </source>
</evidence>
<keyword evidence="7" id="KW-0235">DNA replication</keyword>
<dbReference type="Gene3D" id="3.60.21.10">
    <property type="match status" value="1"/>
</dbReference>
<keyword evidence="11" id="KW-1185">Reference proteome</keyword>
<reference evidence="10 11" key="1">
    <citation type="submission" date="2018-03" db="EMBL/GenBank/DDBJ databases">
        <title>The draft genome of Zobellella taiwanensis JCM 13381.</title>
        <authorList>
            <person name="Liu L."/>
            <person name="Li L."/>
            <person name="Wang T."/>
            <person name="Zhang X."/>
            <person name="Liang L."/>
        </authorList>
    </citation>
    <scope>NUCLEOTIDE SEQUENCE [LARGE SCALE GENOMIC DNA]</scope>
    <source>
        <strain evidence="10 11">JCM 13381</strain>
    </source>
</reference>
<dbReference type="InterPro" id="IPR026843">
    <property type="entry name" value="SbcD_C"/>
</dbReference>
<dbReference type="GO" id="GO:0004519">
    <property type="term" value="F:endonuclease activity"/>
    <property type="evidence" value="ECO:0007669"/>
    <property type="project" value="UniProtKB-KW"/>
</dbReference>
<organism evidence="10 11">
    <name type="scientific">Zobellella taiwanensis</name>
    <dbReference type="NCBI Taxonomy" id="347535"/>
    <lineage>
        <taxon>Bacteria</taxon>
        <taxon>Pseudomonadati</taxon>
        <taxon>Pseudomonadota</taxon>
        <taxon>Gammaproteobacteria</taxon>
        <taxon>Aeromonadales</taxon>
        <taxon>Aeromonadaceae</taxon>
        <taxon>Zobellella</taxon>
    </lineage>
</organism>
<dbReference type="InterPro" id="IPR041796">
    <property type="entry name" value="Mre11_N"/>
</dbReference>
<dbReference type="RefSeq" id="WP_106453439.1">
    <property type="nucleotide sequence ID" value="NZ_PXYH01000011.1"/>
</dbReference>
<evidence type="ECO:0000256" key="6">
    <source>
        <dbReference type="ARBA" id="ARBA00022839"/>
    </source>
</evidence>
<name>A0A2P7QWX3_9GAMM</name>
<dbReference type="EMBL" id="PXYH01000011">
    <property type="protein sequence ID" value="PSJ42466.1"/>
    <property type="molecule type" value="Genomic_DNA"/>
</dbReference>
<proteinExistence type="inferred from homology"/>
<evidence type="ECO:0000256" key="5">
    <source>
        <dbReference type="ARBA" id="ARBA00022801"/>
    </source>
</evidence>
<keyword evidence="7" id="KW-0255">Endonuclease</keyword>
<dbReference type="InterPro" id="IPR004843">
    <property type="entry name" value="Calcineurin-like_PHP"/>
</dbReference>
<dbReference type="Pfam" id="PF12320">
    <property type="entry name" value="SbcD_C"/>
    <property type="match status" value="1"/>
</dbReference>
<feature type="domain" description="Nuclease SbcCD subunit D C-terminal" evidence="9">
    <location>
        <begin position="281"/>
        <end position="377"/>
    </location>
</feature>
<dbReference type="InterPro" id="IPR029052">
    <property type="entry name" value="Metallo-depent_PP-like"/>
</dbReference>
<evidence type="ECO:0000256" key="1">
    <source>
        <dbReference type="ARBA" id="ARBA00010555"/>
    </source>
</evidence>
<dbReference type="InterPro" id="IPR050535">
    <property type="entry name" value="DNA_Repair-Maintenance_Comp"/>
</dbReference>
<feature type="domain" description="Calcineurin-like phosphoesterase" evidence="8">
    <location>
        <begin position="1"/>
        <end position="232"/>
    </location>
</feature>
<dbReference type="GO" id="GO:0006260">
    <property type="term" value="P:DNA replication"/>
    <property type="evidence" value="ECO:0007669"/>
    <property type="project" value="UniProtKB-KW"/>
</dbReference>
<dbReference type="Pfam" id="PF00149">
    <property type="entry name" value="Metallophos"/>
    <property type="match status" value="1"/>
</dbReference>
<keyword evidence="4 7" id="KW-0540">Nuclease</keyword>
<dbReference type="OrthoDB" id="9773856at2"/>
<keyword evidence="6 7" id="KW-0269">Exonuclease</keyword>
<evidence type="ECO:0000256" key="7">
    <source>
        <dbReference type="RuleBase" id="RU363069"/>
    </source>
</evidence>
<dbReference type="NCBIfam" id="TIGR00619">
    <property type="entry name" value="sbcd"/>
    <property type="match status" value="1"/>
</dbReference>
<dbReference type="PANTHER" id="PTHR30337:SF0">
    <property type="entry name" value="NUCLEASE SBCCD SUBUNIT D"/>
    <property type="match status" value="1"/>
</dbReference>
<comment type="function">
    <text evidence="7">SbcCD cleaves DNA hairpin structures. These structures can inhibit DNA replication and are intermediates in certain DNA recombination reactions. The complex acts as a 3'-&gt;5' double strand exonuclease that can open hairpins. It also has a 5' single-strand endonuclease activity.</text>
</comment>
<sequence>MRILHTSDWHLGQHFMGKTRQHEHAAFLDWLVAQAEVLRADAIILAGDVFDTGTPPSYARELYNRFIVELQRTGCHLVVLGGNHDSVAMLNESRELLGCLNVSVIPGVQDDPQRQLLTLHRRNGEPGALLCAVPFIRPREVLESRAGQSGDDKRQALQQAIADHYRTLFELAEEQRGQRDAVVPIIATGHLATVGAGSSDSVREIYIGTLEAFPASAFPPADYIALGHIHRPQKVAGLEHIRYCGSPIPLSFDEVGQQKTVLLAEFAGGALQGVTPLPVPCFQPLARVSGSLEELGANMEEVAANGSEKRPVWLEVTVLDDDYLSDLQPRVQALAEGLAVEILLVRRGRREQATSLAAEQRETLSELTPEQVFARRLGLEALAEADLAALNGLHDQVLADLREQA</sequence>
<dbReference type="CDD" id="cd00840">
    <property type="entry name" value="MPP_Mre11_N"/>
    <property type="match status" value="1"/>
</dbReference>
<dbReference type="NCBIfam" id="NF008206">
    <property type="entry name" value="PRK10966.1"/>
    <property type="match status" value="1"/>
</dbReference>
<dbReference type="SUPFAM" id="SSF56300">
    <property type="entry name" value="Metallo-dependent phosphatases"/>
    <property type="match status" value="1"/>
</dbReference>
<evidence type="ECO:0000256" key="4">
    <source>
        <dbReference type="ARBA" id="ARBA00022722"/>
    </source>
</evidence>
<accession>A0A2P7QWX3</accession>
<dbReference type="InterPro" id="IPR004593">
    <property type="entry name" value="SbcD"/>
</dbReference>
<evidence type="ECO:0000259" key="9">
    <source>
        <dbReference type="Pfam" id="PF12320"/>
    </source>
</evidence>
<dbReference type="GO" id="GO:0006310">
    <property type="term" value="P:DNA recombination"/>
    <property type="evidence" value="ECO:0007669"/>
    <property type="project" value="UniProtKB-KW"/>
</dbReference>
<evidence type="ECO:0000313" key="10">
    <source>
        <dbReference type="EMBL" id="PSJ42466.1"/>
    </source>
</evidence>
<protein>
    <recommendedName>
        <fullName evidence="3 7">Nuclease SbcCD subunit D</fullName>
    </recommendedName>
</protein>
<dbReference type="Proteomes" id="UP000242181">
    <property type="component" value="Unassembled WGS sequence"/>
</dbReference>
<dbReference type="GO" id="GO:0008408">
    <property type="term" value="F:3'-5' exonuclease activity"/>
    <property type="evidence" value="ECO:0007669"/>
    <property type="project" value="InterPro"/>
</dbReference>
<gene>
    <name evidence="7" type="primary">sbcD</name>
    <name evidence="10" type="ORF">C7I36_09285</name>
</gene>
<dbReference type="PANTHER" id="PTHR30337">
    <property type="entry name" value="COMPONENT OF ATP-DEPENDENT DSDNA EXONUCLEASE"/>
    <property type="match status" value="1"/>
</dbReference>
<comment type="caution">
    <text evidence="10">The sequence shown here is derived from an EMBL/GenBank/DDBJ whole genome shotgun (WGS) entry which is preliminary data.</text>
</comment>
<keyword evidence="5 7" id="KW-0378">Hydrolase</keyword>
<dbReference type="Gene3D" id="3.30.160.720">
    <property type="match status" value="1"/>
</dbReference>
<evidence type="ECO:0000256" key="2">
    <source>
        <dbReference type="ARBA" id="ARBA00011322"/>
    </source>
</evidence>
<comment type="similarity">
    <text evidence="1 7">Belongs to the SbcD family.</text>
</comment>
<evidence type="ECO:0000259" key="8">
    <source>
        <dbReference type="Pfam" id="PF00149"/>
    </source>
</evidence>
<keyword evidence="7" id="KW-0233">DNA recombination</keyword>